<evidence type="ECO:0000259" key="1">
    <source>
        <dbReference type="SMART" id="SM00065"/>
    </source>
</evidence>
<dbReference type="InterPro" id="IPR013830">
    <property type="entry name" value="SGNH_hydro"/>
</dbReference>
<dbReference type="Gene3D" id="3.30.450.40">
    <property type="match status" value="1"/>
</dbReference>
<gene>
    <name evidence="2" type="ORF">E6C64_15670</name>
</gene>
<organism evidence="2 3">
    <name type="scientific">Naasia lichenicola</name>
    <dbReference type="NCBI Taxonomy" id="2565933"/>
    <lineage>
        <taxon>Bacteria</taxon>
        <taxon>Bacillati</taxon>
        <taxon>Actinomycetota</taxon>
        <taxon>Actinomycetes</taxon>
        <taxon>Micrococcales</taxon>
        <taxon>Microbacteriaceae</taxon>
        <taxon>Naasia</taxon>
    </lineage>
</organism>
<dbReference type="InterPro" id="IPR036514">
    <property type="entry name" value="SGNH_hydro_sf"/>
</dbReference>
<sequence length="412" mass="44670">MPLYEHLRAPLRMWYANMLQAAPSTPHPRGDATVRVGPEGDTDRVLLIGNGPLHGWGVSLHDLAVPGQLARALNERSSRSASVEYVGDERMNAASTLAWLGNRAAAGHDLIVIALGMNDALRLTRLDDWKRDYAAVLDRVLSDIHPAAQVILVGLPNIRAYAMANSSAGSVAQLHADRMTEFTVELAQNHPRVTAVHAPAEKFEAARPLGSPKMYQAWAEALSIHLSPVLETIRAAKPFADETERRWEWAGTERAVRAASTTDGRSPLDEIVREAQEMFGVSLAAVNVLDGDRNWFVANSGGAPSSMPRELAYCNETVAQDRPVVVPDSAADDRFKNNPFLDVVQLPFYAGIPLHSEDGRAVGTLCILDGTPRKASAVDLQRLQVLADRAERELALLAAGTRAASEEQLAPA</sequence>
<evidence type="ECO:0000313" key="2">
    <source>
        <dbReference type="EMBL" id="THG30073.1"/>
    </source>
</evidence>
<dbReference type="Pfam" id="PF01590">
    <property type="entry name" value="GAF"/>
    <property type="match status" value="1"/>
</dbReference>
<dbReference type="PANTHER" id="PTHR43102">
    <property type="entry name" value="SLR1143 PROTEIN"/>
    <property type="match status" value="1"/>
</dbReference>
<dbReference type="AlphaFoldDB" id="A0A4S4FIA5"/>
<feature type="domain" description="GAF" evidence="1">
    <location>
        <begin position="263"/>
        <end position="404"/>
    </location>
</feature>
<dbReference type="InterPro" id="IPR029016">
    <property type="entry name" value="GAF-like_dom_sf"/>
</dbReference>
<dbReference type="SUPFAM" id="SSF55781">
    <property type="entry name" value="GAF domain-like"/>
    <property type="match status" value="1"/>
</dbReference>
<dbReference type="OrthoDB" id="9151676at2"/>
<dbReference type="Proteomes" id="UP000309133">
    <property type="component" value="Unassembled WGS sequence"/>
</dbReference>
<dbReference type="SMART" id="SM00065">
    <property type="entry name" value="GAF"/>
    <property type="match status" value="1"/>
</dbReference>
<dbReference type="Pfam" id="PF13472">
    <property type="entry name" value="Lipase_GDSL_2"/>
    <property type="match status" value="1"/>
</dbReference>
<accession>A0A4S4FIA5</accession>
<dbReference type="RefSeq" id="WP_136428463.1">
    <property type="nucleotide sequence ID" value="NZ_SSSM01000005.1"/>
</dbReference>
<keyword evidence="3" id="KW-1185">Reference proteome</keyword>
<dbReference type="EMBL" id="SSSM01000005">
    <property type="protein sequence ID" value="THG30073.1"/>
    <property type="molecule type" value="Genomic_DNA"/>
</dbReference>
<evidence type="ECO:0000313" key="3">
    <source>
        <dbReference type="Proteomes" id="UP000309133"/>
    </source>
</evidence>
<proteinExistence type="predicted"/>
<dbReference type="PANTHER" id="PTHR43102:SF2">
    <property type="entry name" value="GAF DOMAIN-CONTAINING PROTEIN"/>
    <property type="match status" value="1"/>
</dbReference>
<protein>
    <submittedName>
        <fullName evidence="2">GAF domain-containing protein</fullName>
    </submittedName>
</protein>
<dbReference type="SUPFAM" id="SSF52266">
    <property type="entry name" value="SGNH hydrolase"/>
    <property type="match status" value="1"/>
</dbReference>
<reference evidence="2 3" key="1">
    <citation type="submission" date="2019-04" db="EMBL/GenBank/DDBJ databases">
        <authorList>
            <person name="Jiang L."/>
        </authorList>
    </citation>
    <scope>NUCLEOTIDE SEQUENCE [LARGE SCALE GENOMIC DNA]</scope>
    <source>
        <strain evidence="2 3">YIM 131853</strain>
    </source>
</reference>
<comment type="caution">
    <text evidence="2">The sequence shown here is derived from an EMBL/GenBank/DDBJ whole genome shotgun (WGS) entry which is preliminary data.</text>
</comment>
<dbReference type="InterPro" id="IPR003018">
    <property type="entry name" value="GAF"/>
</dbReference>
<name>A0A4S4FIA5_9MICO</name>
<dbReference type="Gene3D" id="3.40.50.1110">
    <property type="entry name" value="SGNH hydrolase"/>
    <property type="match status" value="1"/>
</dbReference>